<dbReference type="InterPro" id="IPR046960">
    <property type="entry name" value="PPR_At4g14850-like_plant"/>
</dbReference>
<dbReference type="GO" id="GO:0009451">
    <property type="term" value="P:RNA modification"/>
    <property type="evidence" value="ECO:0007669"/>
    <property type="project" value="InterPro"/>
</dbReference>
<dbReference type="Proteomes" id="UP000015453">
    <property type="component" value="Unassembled WGS sequence"/>
</dbReference>
<accession>S8DNW2</accession>
<dbReference type="Pfam" id="PF13041">
    <property type="entry name" value="PPR_2"/>
    <property type="match status" value="1"/>
</dbReference>
<dbReference type="EMBL" id="AUSU01004653">
    <property type="protein sequence ID" value="EPS64718.1"/>
    <property type="molecule type" value="Genomic_DNA"/>
</dbReference>
<dbReference type="InterPro" id="IPR002885">
    <property type="entry name" value="PPR_rpt"/>
</dbReference>
<dbReference type="AlphaFoldDB" id="S8DNW2"/>
<organism evidence="3 4">
    <name type="scientific">Genlisea aurea</name>
    <dbReference type="NCBI Taxonomy" id="192259"/>
    <lineage>
        <taxon>Eukaryota</taxon>
        <taxon>Viridiplantae</taxon>
        <taxon>Streptophyta</taxon>
        <taxon>Embryophyta</taxon>
        <taxon>Tracheophyta</taxon>
        <taxon>Spermatophyta</taxon>
        <taxon>Magnoliopsida</taxon>
        <taxon>eudicotyledons</taxon>
        <taxon>Gunneridae</taxon>
        <taxon>Pentapetalae</taxon>
        <taxon>asterids</taxon>
        <taxon>lamiids</taxon>
        <taxon>Lamiales</taxon>
        <taxon>Lentibulariaceae</taxon>
        <taxon>Genlisea</taxon>
    </lineage>
</organism>
<dbReference type="OrthoDB" id="198885at2759"/>
<comment type="caution">
    <text evidence="3">The sequence shown here is derived from an EMBL/GenBank/DDBJ whole genome shotgun (WGS) entry which is preliminary data.</text>
</comment>
<dbReference type="FunFam" id="1.25.40.10:FF:000090">
    <property type="entry name" value="Pentatricopeptide repeat-containing protein, chloroplastic"/>
    <property type="match status" value="1"/>
</dbReference>
<name>S8DNW2_9LAMI</name>
<feature type="repeat" description="PPR" evidence="2">
    <location>
        <begin position="484"/>
        <end position="519"/>
    </location>
</feature>
<dbReference type="Gene3D" id="1.25.40.10">
    <property type="entry name" value="Tetratricopeptide repeat domain"/>
    <property type="match status" value="5"/>
</dbReference>
<keyword evidence="1" id="KW-0677">Repeat</keyword>
<dbReference type="PROSITE" id="PS51375">
    <property type="entry name" value="PPR"/>
    <property type="match status" value="5"/>
</dbReference>
<evidence type="ECO:0000256" key="2">
    <source>
        <dbReference type="PROSITE-ProRule" id="PRU00708"/>
    </source>
</evidence>
<evidence type="ECO:0000313" key="4">
    <source>
        <dbReference type="Proteomes" id="UP000015453"/>
    </source>
</evidence>
<feature type="repeat" description="PPR" evidence="2">
    <location>
        <begin position="74"/>
        <end position="105"/>
    </location>
</feature>
<dbReference type="NCBIfam" id="TIGR00756">
    <property type="entry name" value="PPR"/>
    <property type="match status" value="2"/>
</dbReference>
<proteinExistence type="predicted"/>
<dbReference type="GO" id="GO:0003723">
    <property type="term" value="F:RNA binding"/>
    <property type="evidence" value="ECO:0007669"/>
    <property type="project" value="InterPro"/>
</dbReference>
<reference evidence="3 4" key="1">
    <citation type="journal article" date="2013" name="BMC Genomics">
        <title>The miniature genome of a carnivorous plant Genlisea aurea contains a low number of genes and short non-coding sequences.</title>
        <authorList>
            <person name="Leushkin E.V."/>
            <person name="Sutormin R.A."/>
            <person name="Nabieva E.R."/>
            <person name="Penin A.A."/>
            <person name="Kondrashov A.S."/>
            <person name="Logacheva M.D."/>
        </authorList>
    </citation>
    <scope>NUCLEOTIDE SEQUENCE [LARGE SCALE GENOMIC DNA]</scope>
</reference>
<dbReference type="PANTHER" id="PTHR47926:SF387">
    <property type="entry name" value="PENTATRICOPEPTIDE REPEAT-CONTAINING PROTEIN"/>
    <property type="match status" value="1"/>
</dbReference>
<feature type="repeat" description="PPR" evidence="2">
    <location>
        <begin position="448"/>
        <end position="483"/>
    </location>
</feature>
<dbReference type="PANTHER" id="PTHR47926">
    <property type="entry name" value="PENTATRICOPEPTIDE REPEAT-CONTAINING PROTEIN"/>
    <property type="match status" value="1"/>
</dbReference>
<dbReference type="Pfam" id="PF01535">
    <property type="entry name" value="PPR"/>
    <property type="match status" value="8"/>
</dbReference>
<gene>
    <name evidence="3" type="ORF">M569_10061</name>
</gene>
<sequence length="642" mass="70586">HAHAVKSGVLFEVVIANHLINLYSKNGFAEEAQKVFDEMPQRNAVSWNTALNASIRCRDLSKAKAIFDSCPCKDSITYNSLLSGYARTDGYEAEATALFTKMVRNADIDEFTLTTMLNFAAKLRILSSGRQVHCSMVKTGNDSTAFAFSSLIDMYSKTGCFRDAYRVVDDGVMIISLVDLVVKNALLAACCREGEFEIGRDIFFRNPELRDDVSWNTMISGYAQNGHEIEAIELFKQMRKDGFHWSEHSFGGLLTACSALKCLNMGKEIHAWVSKRGMLSNPFINSGIVDTYSRCGNMKYAERAHEAYGGGGSSNVFATTSLIVGYSARGEMCSARRLFDLSTEKNFVIWTAVISGYVNLLQCDEALILFREYAANPTASPDVVILVSVLAACAIRASVDLGKQTHGFLLRSGAAEDEKVTSALIDMYSKCGFLSYADGIFRRAVTKDAVIYNVMISAYAHHGYGHRAVVGLFDEMRGRGIPPDAVTFIALLSACRHSGKIEAGENFFRSMAEDYGIPPEIDHYACMVDLYGRSNQLEKAVSFMETMPFDPDSIILSAFLNGCRASGNAELAKTAEERLLLENDGGRYFQLASVYAAGGRWEEMGRVMRAMRVGGGGKKEAAAARKLIGCSWVQVGCRVHVF</sequence>
<evidence type="ECO:0000313" key="3">
    <source>
        <dbReference type="EMBL" id="EPS64718.1"/>
    </source>
</evidence>
<feature type="non-terminal residue" evidence="3">
    <location>
        <position position="642"/>
    </location>
</feature>
<dbReference type="InterPro" id="IPR011990">
    <property type="entry name" value="TPR-like_helical_dom_sf"/>
</dbReference>
<evidence type="ECO:0000256" key="1">
    <source>
        <dbReference type="ARBA" id="ARBA00022737"/>
    </source>
</evidence>
<feature type="non-terminal residue" evidence="3">
    <location>
        <position position="1"/>
    </location>
</feature>
<feature type="repeat" description="PPR" evidence="2">
    <location>
        <begin position="211"/>
        <end position="245"/>
    </location>
</feature>
<keyword evidence="4" id="KW-1185">Reference proteome</keyword>
<evidence type="ECO:0008006" key="5">
    <source>
        <dbReference type="Google" id="ProtNLM"/>
    </source>
</evidence>
<protein>
    <recommendedName>
        <fullName evidence="5">Pentacotripeptide-repeat region of PRORP domain-containing protein</fullName>
    </recommendedName>
</protein>
<feature type="repeat" description="PPR" evidence="2">
    <location>
        <begin position="12"/>
        <end position="46"/>
    </location>
</feature>